<proteinExistence type="predicted"/>
<dbReference type="Gene3D" id="2.60.40.10">
    <property type="entry name" value="Immunoglobulins"/>
    <property type="match status" value="1"/>
</dbReference>
<keyword evidence="1" id="KW-0732">Signal</keyword>
<dbReference type="Gene3D" id="2.40.360.20">
    <property type="match status" value="1"/>
</dbReference>
<organism evidence="2 3">
    <name type="scientific">Silvimonas terrae</name>
    <dbReference type="NCBI Taxonomy" id="300266"/>
    <lineage>
        <taxon>Bacteria</taxon>
        <taxon>Pseudomonadati</taxon>
        <taxon>Pseudomonadota</taxon>
        <taxon>Betaproteobacteria</taxon>
        <taxon>Neisseriales</taxon>
        <taxon>Chitinibacteraceae</taxon>
        <taxon>Silvimonas</taxon>
    </lineage>
</organism>
<evidence type="ECO:0000313" key="2">
    <source>
        <dbReference type="EMBL" id="MBB5190907.1"/>
    </source>
</evidence>
<dbReference type="PROSITE" id="PS51257">
    <property type="entry name" value="PROKAR_LIPOPROTEIN"/>
    <property type="match status" value="1"/>
</dbReference>
<feature type="signal peptide" evidence="1">
    <location>
        <begin position="1"/>
        <end position="28"/>
    </location>
</feature>
<feature type="chain" id="PRO_5032608796" description="Carboxypeptidase regulatory-like domain-containing protein" evidence="1">
    <location>
        <begin position="29"/>
        <end position="825"/>
    </location>
</feature>
<comment type="caution">
    <text evidence="2">The sequence shown here is derived from an EMBL/GenBank/DDBJ whole genome shotgun (WGS) entry which is preliminary data.</text>
</comment>
<sequence>MKTNRTRPAIGRALPTLLSCLVATALLAACGGGGGSSDATGTGTQTTAMTGTVATGQVMAGATVTVKDSNGKIVTTTSDANGNYTLSPSVLAGLVSPLIIKASNGQPGSDLYSVSATGGTTNVTPLTSMIVAALSGQMPADFFALAGSSSKATALINATTIASARQQVQAALTAAGVDPTNIGDYFSTPIVVGNAADQVLENTSATLPSLNAFIAQLAQATTQSNGGTPPSGGTPASASVNTSSYGGCMTDLALNSPLPASVTQSPLTALPDINARWIATSYKQASFDVSGNQTWSASRGADTEGTTNAAVWEMQPRQSSASFQDSNGPVSVQTQPTRLVVRSSNGDATAWFLNLNDYYAPVGGAYLGYQEHGSPENPAYLQLGSDHVSGFYYAASQKAELALDVLTGSGNTYSRIRFQLGDKSKVAWQDNYTVTFSGKQAISTPLGSLNVCSYTAKGTITKADNSAKVSYQTVIYAAPTLGAVRREYSESDTNASGGVTFTMTNNRDLVGAVVGHTNYGQSLLPDDSTLESCLKSTTLPASLTGSSDTAHSAQTLYRFDKDLVGNYSNGVATDWSWRNSSQVIQDTPSYYNYFAAVDGQPTILSWGSQVADRYFVNGSWTGNGALPASRPAGANNGVTWALNGHTLQTASGTPAGWGQEGDPTNNPAAQVDGTYFQRVFYDANNALPVVWLNGMRKNETVSGAVFRYEQNSWLQPSGAFKTTLQISAYTYNGRATVTTPLGTFATCKVSSSVTQTQTGVSYNVTETDVEHHVPQLGIVYSTSDEVDQTDINNPGQTTWSSSKIKVLTGKLVGGTLYGSLTNPAQ</sequence>
<evidence type="ECO:0008006" key="4">
    <source>
        <dbReference type="Google" id="ProtNLM"/>
    </source>
</evidence>
<dbReference type="Proteomes" id="UP000543030">
    <property type="component" value="Unassembled WGS sequence"/>
</dbReference>
<keyword evidence="3" id="KW-1185">Reference proteome</keyword>
<gene>
    <name evidence="2" type="ORF">HNQ50_001630</name>
</gene>
<dbReference type="InterPro" id="IPR013783">
    <property type="entry name" value="Ig-like_fold"/>
</dbReference>
<dbReference type="SUPFAM" id="SSF49478">
    <property type="entry name" value="Cna protein B-type domain"/>
    <property type="match status" value="1"/>
</dbReference>
<accession>A0A840RD58</accession>
<reference evidence="2 3" key="1">
    <citation type="submission" date="2020-08" db="EMBL/GenBank/DDBJ databases">
        <title>Genomic Encyclopedia of Type Strains, Phase IV (KMG-IV): sequencing the most valuable type-strain genomes for metagenomic binning, comparative biology and taxonomic classification.</title>
        <authorList>
            <person name="Goeker M."/>
        </authorList>
    </citation>
    <scope>NUCLEOTIDE SEQUENCE [LARGE SCALE GENOMIC DNA]</scope>
    <source>
        <strain evidence="2 3">DSM 18233</strain>
    </source>
</reference>
<dbReference type="AlphaFoldDB" id="A0A840RD58"/>
<dbReference type="RefSeq" id="WP_184099375.1">
    <property type="nucleotide sequence ID" value="NZ_JACHHN010000003.1"/>
</dbReference>
<name>A0A840RD58_9NEIS</name>
<evidence type="ECO:0000313" key="3">
    <source>
        <dbReference type="Proteomes" id="UP000543030"/>
    </source>
</evidence>
<evidence type="ECO:0000256" key="1">
    <source>
        <dbReference type="SAM" id="SignalP"/>
    </source>
</evidence>
<protein>
    <recommendedName>
        <fullName evidence="4">Carboxypeptidase regulatory-like domain-containing protein</fullName>
    </recommendedName>
</protein>
<dbReference type="EMBL" id="JACHHN010000003">
    <property type="protein sequence ID" value="MBB5190907.1"/>
    <property type="molecule type" value="Genomic_DNA"/>
</dbReference>